<keyword evidence="2" id="KW-0732">Signal</keyword>
<dbReference type="CDD" id="cd20745">
    <property type="entry name" value="FIX_RhsA_AHH_HNH-like"/>
    <property type="match status" value="1"/>
</dbReference>
<dbReference type="Proteomes" id="UP000445144">
    <property type="component" value="Unassembled WGS sequence"/>
</dbReference>
<gene>
    <name evidence="3" type="ORF">CHRY9293_01615</name>
</gene>
<dbReference type="EMBL" id="CACVBR010000011">
    <property type="protein sequence ID" value="CAA7195416.1"/>
    <property type="molecule type" value="Genomic_DNA"/>
</dbReference>
<proteinExistence type="predicted"/>
<dbReference type="InterPro" id="IPR032871">
    <property type="entry name" value="AHH_dom_containing"/>
</dbReference>
<sequence>MKNNCICMLLLLVTNIFFLNSCRSNDLLTENETHITNSPFQLSSKTIRLDQSRHKASLNLELEKIKNTPNKLGKTTSEDVYIDTDNITYIENGLNYHTYTFNLIRSNSSDDSPLENLVLTPLPDGTYKELLVSYNLTKQEKLTLQAKGYVNIKDKVTITELSKEIFTPISKGAGMTTCGFVETYTIRGCSDVHNGVSTHNENNTSEWENCKADRKPGVHMTMTYRCDFISDTNNPSTGGGDGSSSGTEGGTYVPGGGSSIPCNGNGIATGPFDPTEDVGDGNCTGIPTTPTVTLSTFFLYVKSLPSDLKDMINDPSNSDFYEELKNYYDANSSEDSRKFITTVLKSNLPNTITAAQFRKWFLEGYSQTFQKSISLLSSDKIQEYIVINKEIEASPYEEEFIKESNEAFVAFVSYADIETMTAVQIKSVLNQCCHSIIFVPQAFIDEKTKLVIANYQLNRKFYPEWSKGKCLWEASRETLQLLLDLGGLVPLIGEVCDLTNAAIYYSIGDNLNGTLSLASSVPVVGWISASTKMGVKVLNKAASDITSRQVLKWIVGNDGLIKFGYSNQLRKVLKLKDVTQQAHHIIPWASKIQTHPVVQKAAKSKNAFHLNEALNGIPVASWRNKYNHFDYNDLIFTKLEELPPNLTEEQAYKELMAILKKAKQAIISNPNTHLNDLIF</sequence>
<dbReference type="AlphaFoldDB" id="A0A6N4X3G9"/>
<feature type="region of interest" description="Disordered" evidence="1">
    <location>
        <begin position="234"/>
        <end position="258"/>
    </location>
</feature>
<feature type="chain" id="PRO_5026950071" evidence="2">
    <location>
        <begin position="25"/>
        <end position="679"/>
    </location>
</feature>
<evidence type="ECO:0000313" key="3">
    <source>
        <dbReference type="EMBL" id="CAA7195416.1"/>
    </source>
</evidence>
<keyword evidence="4" id="KW-1185">Reference proteome</keyword>
<evidence type="ECO:0000313" key="4">
    <source>
        <dbReference type="Proteomes" id="UP000445144"/>
    </source>
</evidence>
<evidence type="ECO:0000256" key="2">
    <source>
        <dbReference type="SAM" id="SignalP"/>
    </source>
</evidence>
<protein>
    <submittedName>
        <fullName evidence="3">Uncharacterized protein</fullName>
    </submittedName>
</protein>
<feature type="compositionally biased region" description="Gly residues" evidence="1">
    <location>
        <begin position="237"/>
        <end position="258"/>
    </location>
</feature>
<name>A0A6N4X3G9_9FLAO</name>
<feature type="signal peptide" evidence="2">
    <location>
        <begin position="1"/>
        <end position="24"/>
    </location>
</feature>
<organism evidence="3 4">
    <name type="scientific">Chryseobacterium potabilaquae</name>
    <dbReference type="NCBI Taxonomy" id="2675057"/>
    <lineage>
        <taxon>Bacteria</taxon>
        <taxon>Pseudomonadati</taxon>
        <taxon>Bacteroidota</taxon>
        <taxon>Flavobacteriia</taxon>
        <taxon>Flavobacteriales</taxon>
        <taxon>Weeksellaceae</taxon>
        <taxon>Chryseobacterium group</taxon>
        <taxon>Chryseobacterium</taxon>
    </lineage>
</organism>
<evidence type="ECO:0000256" key="1">
    <source>
        <dbReference type="SAM" id="MobiDB-lite"/>
    </source>
</evidence>
<accession>A0A6N4X3G9</accession>
<dbReference type="Pfam" id="PF14412">
    <property type="entry name" value="AHH"/>
    <property type="match status" value="1"/>
</dbReference>
<reference evidence="3 4" key="1">
    <citation type="submission" date="2020-01" db="EMBL/GenBank/DDBJ databases">
        <authorList>
            <person name="Rodrigo-Torres L."/>
            <person name="Arahal R. D."/>
            <person name="Lucena T."/>
        </authorList>
    </citation>
    <scope>NUCLEOTIDE SEQUENCE [LARGE SCALE GENOMIC DNA]</scope>
    <source>
        <strain evidence="3 4">CECT 9293</strain>
    </source>
</reference>